<sequence>MSSKSAKLMALAPLPVKNGVAPSRVYLQPGPWPTLYDFLVQRFQYTDPKVIYERLIRGEIVDEQGKRQTADAPYQPRRWLWYYRDVPPETPVPFQLQVLHRDEKLLVIDKPHFLASIPGGRYLRETALTRLRHELALPDLSPLHRLDRETAGVMMLCIDPASRGAYQQLFQNREVSKVYEAVAGYSDQLSFPLTRRSRLETRSWHFTMDEVEGEPNSETRVELIERKGTLGWYRLLPHTGRKHQLRVHMAGLGIPIVHDLFYPALAPQPAYHDYSKPLQLLARRIQFQDPFTGETRAFESQLQLEWTSRFDTASV</sequence>
<dbReference type="GO" id="GO:0003723">
    <property type="term" value="F:RNA binding"/>
    <property type="evidence" value="ECO:0007669"/>
    <property type="project" value="InterPro"/>
</dbReference>
<dbReference type="Proteomes" id="UP000266206">
    <property type="component" value="Unassembled WGS sequence"/>
</dbReference>
<dbReference type="AlphaFoldDB" id="A0A3A1YXJ8"/>
<dbReference type="PROSITE" id="PS01129">
    <property type="entry name" value="PSI_RLU"/>
    <property type="match status" value="1"/>
</dbReference>
<reference evidence="2 3" key="1">
    <citation type="submission" date="2017-08" db="EMBL/GenBank/DDBJ databases">
        <title>Pusillimonas indicus sp. nov., a member of the family Alcaligenaceae isolated from surface seawater.</title>
        <authorList>
            <person name="Li J."/>
        </authorList>
    </citation>
    <scope>NUCLEOTIDE SEQUENCE [LARGE SCALE GENOMIC DNA]</scope>
    <source>
        <strain evidence="2 3">L52-1-41</strain>
    </source>
</reference>
<dbReference type="OrthoDB" id="9785808at2"/>
<proteinExistence type="predicted"/>
<evidence type="ECO:0000313" key="3">
    <source>
        <dbReference type="Proteomes" id="UP000266206"/>
    </source>
</evidence>
<dbReference type="InterPro" id="IPR050188">
    <property type="entry name" value="RluA_PseudoU_synthase"/>
</dbReference>
<organism evidence="2 3">
    <name type="scientific">Neopusillimonas maritima</name>
    <dbReference type="NCBI Taxonomy" id="2026239"/>
    <lineage>
        <taxon>Bacteria</taxon>
        <taxon>Pseudomonadati</taxon>
        <taxon>Pseudomonadota</taxon>
        <taxon>Betaproteobacteria</taxon>
        <taxon>Burkholderiales</taxon>
        <taxon>Alcaligenaceae</taxon>
        <taxon>Neopusillimonas</taxon>
    </lineage>
</organism>
<gene>
    <name evidence="2" type="ORF">CJP73_02235</name>
</gene>
<dbReference type="PANTHER" id="PTHR21600">
    <property type="entry name" value="MITOCHONDRIAL RNA PSEUDOURIDINE SYNTHASE"/>
    <property type="match status" value="1"/>
</dbReference>
<dbReference type="GO" id="GO:0009982">
    <property type="term" value="F:pseudouridine synthase activity"/>
    <property type="evidence" value="ECO:0007669"/>
    <property type="project" value="InterPro"/>
</dbReference>
<feature type="domain" description="Pseudouridine synthase RsuA/RluA-like" evidence="1">
    <location>
        <begin position="105"/>
        <end position="250"/>
    </location>
</feature>
<dbReference type="Gene3D" id="3.30.2350.10">
    <property type="entry name" value="Pseudouridine synthase"/>
    <property type="match status" value="1"/>
</dbReference>
<dbReference type="RefSeq" id="WP_119515364.1">
    <property type="nucleotide sequence ID" value="NZ_NQYH01000001.1"/>
</dbReference>
<name>A0A3A1YXJ8_9BURK</name>
<comment type="caution">
    <text evidence="2">The sequence shown here is derived from an EMBL/GenBank/DDBJ whole genome shotgun (WGS) entry which is preliminary data.</text>
</comment>
<dbReference type="InterPro" id="IPR006224">
    <property type="entry name" value="PsdUridine_synth_RluA-like_CS"/>
</dbReference>
<dbReference type="Pfam" id="PF00849">
    <property type="entry name" value="PseudoU_synth_2"/>
    <property type="match status" value="1"/>
</dbReference>
<protein>
    <submittedName>
        <fullName evidence="2">Pseudouridine synthase</fullName>
    </submittedName>
</protein>
<dbReference type="SUPFAM" id="SSF55120">
    <property type="entry name" value="Pseudouridine synthase"/>
    <property type="match status" value="1"/>
</dbReference>
<dbReference type="PANTHER" id="PTHR21600:SF84">
    <property type="entry name" value="PSEUDOURIDINE SYNTHASE RSUA_RLUA-LIKE DOMAIN-CONTAINING PROTEIN"/>
    <property type="match status" value="1"/>
</dbReference>
<evidence type="ECO:0000259" key="1">
    <source>
        <dbReference type="Pfam" id="PF00849"/>
    </source>
</evidence>
<dbReference type="GO" id="GO:0000455">
    <property type="term" value="P:enzyme-directed rRNA pseudouridine synthesis"/>
    <property type="evidence" value="ECO:0007669"/>
    <property type="project" value="TreeGrafter"/>
</dbReference>
<accession>A0A3A1YXJ8</accession>
<dbReference type="GO" id="GO:0140098">
    <property type="term" value="F:catalytic activity, acting on RNA"/>
    <property type="evidence" value="ECO:0007669"/>
    <property type="project" value="UniProtKB-ARBA"/>
</dbReference>
<dbReference type="EMBL" id="NQYH01000001">
    <property type="protein sequence ID" value="RIY42275.1"/>
    <property type="molecule type" value="Genomic_DNA"/>
</dbReference>
<dbReference type="InterPro" id="IPR006145">
    <property type="entry name" value="PsdUridine_synth_RsuA/RluA"/>
</dbReference>
<evidence type="ECO:0000313" key="2">
    <source>
        <dbReference type="EMBL" id="RIY42275.1"/>
    </source>
</evidence>
<dbReference type="InterPro" id="IPR020103">
    <property type="entry name" value="PsdUridine_synth_cat_dom_sf"/>
</dbReference>